<evidence type="ECO:0000259" key="2">
    <source>
        <dbReference type="Pfam" id="PF00535"/>
    </source>
</evidence>
<dbReference type="InterPro" id="IPR001173">
    <property type="entry name" value="Glyco_trans_2-like"/>
</dbReference>
<dbReference type="AlphaFoldDB" id="A0A0R2MM07"/>
<dbReference type="STRING" id="942150.IV64_GL000353"/>
<comment type="caution">
    <text evidence="3">The sequence shown here is derived from an EMBL/GenBank/DDBJ whole genome shotgun (WGS) entry which is preliminary data.</text>
</comment>
<evidence type="ECO:0000256" key="1">
    <source>
        <dbReference type="SAM" id="Phobius"/>
    </source>
</evidence>
<reference evidence="3 4" key="1">
    <citation type="journal article" date="2015" name="Genome Announc.">
        <title>Expanding the biotechnology potential of lactobacilli through comparative genomics of 213 strains and associated genera.</title>
        <authorList>
            <person name="Sun Z."/>
            <person name="Harris H.M."/>
            <person name="McCann A."/>
            <person name="Guo C."/>
            <person name="Argimon S."/>
            <person name="Zhang W."/>
            <person name="Yang X."/>
            <person name="Jeffery I.B."/>
            <person name="Cooney J.C."/>
            <person name="Kagawa T.F."/>
            <person name="Liu W."/>
            <person name="Song Y."/>
            <person name="Salvetti E."/>
            <person name="Wrobel A."/>
            <person name="Rasinkangas P."/>
            <person name="Parkhill J."/>
            <person name="Rea M.C."/>
            <person name="O'Sullivan O."/>
            <person name="Ritari J."/>
            <person name="Douillard F.P."/>
            <person name="Paul Ross R."/>
            <person name="Yang R."/>
            <person name="Briner A.E."/>
            <person name="Felis G.E."/>
            <person name="de Vos W.M."/>
            <person name="Barrangou R."/>
            <person name="Klaenhammer T.R."/>
            <person name="Caufield P.W."/>
            <person name="Cui Y."/>
            <person name="Zhang H."/>
            <person name="O'Toole P.W."/>
        </authorList>
    </citation>
    <scope>NUCLEOTIDE SEQUENCE [LARGE SCALE GENOMIC DNA]</scope>
    <source>
        <strain evidence="3 4">LMG 26013</strain>
    </source>
</reference>
<proteinExistence type="predicted"/>
<dbReference type="GO" id="GO:0016740">
    <property type="term" value="F:transferase activity"/>
    <property type="evidence" value="ECO:0007669"/>
    <property type="project" value="UniProtKB-KW"/>
</dbReference>
<keyword evidence="1" id="KW-0472">Membrane</keyword>
<dbReference type="InterPro" id="IPR050256">
    <property type="entry name" value="Glycosyltransferase_2"/>
</dbReference>
<keyword evidence="1" id="KW-1133">Transmembrane helix</keyword>
<keyword evidence="1" id="KW-0812">Transmembrane</keyword>
<organism evidence="3 4">
    <name type="scientific">Lactiplantibacillus xiangfangensis</name>
    <dbReference type="NCBI Taxonomy" id="942150"/>
    <lineage>
        <taxon>Bacteria</taxon>
        <taxon>Bacillati</taxon>
        <taxon>Bacillota</taxon>
        <taxon>Bacilli</taxon>
        <taxon>Lactobacillales</taxon>
        <taxon>Lactobacillaceae</taxon>
        <taxon>Lactiplantibacillus</taxon>
    </lineage>
</organism>
<dbReference type="PANTHER" id="PTHR48090">
    <property type="entry name" value="UNDECAPRENYL-PHOSPHATE 4-DEOXY-4-FORMAMIDO-L-ARABINOSE TRANSFERASE-RELATED"/>
    <property type="match status" value="1"/>
</dbReference>
<feature type="domain" description="Glycosyltransferase 2-like" evidence="2">
    <location>
        <begin position="5"/>
        <end position="173"/>
    </location>
</feature>
<dbReference type="PANTHER" id="PTHR48090:SF8">
    <property type="entry name" value="GLYCOSYLTRANSFERASE CSBB-RELATED"/>
    <property type="match status" value="1"/>
</dbReference>
<feature type="transmembrane region" description="Helical" evidence="1">
    <location>
        <begin position="269"/>
        <end position="294"/>
    </location>
</feature>
<dbReference type="OrthoDB" id="9807778at2"/>
<evidence type="ECO:0000313" key="3">
    <source>
        <dbReference type="EMBL" id="KRO14783.1"/>
    </source>
</evidence>
<evidence type="ECO:0000313" key="4">
    <source>
        <dbReference type="Proteomes" id="UP000051783"/>
    </source>
</evidence>
<dbReference type="Pfam" id="PF00535">
    <property type="entry name" value="Glycos_transf_2"/>
    <property type="match status" value="1"/>
</dbReference>
<dbReference type="PATRIC" id="fig|942150.3.peg.360"/>
<accession>A0A0R2MM07</accession>
<dbReference type="EMBL" id="JQCL01000006">
    <property type="protein sequence ID" value="KRO14783.1"/>
    <property type="molecule type" value="Genomic_DNA"/>
</dbReference>
<feature type="transmembrane region" description="Helical" evidence="1">
    <location>
        <begin position="236"/>
        <end position="257"/>
    </location>
</feature>
<dbReference type="CDD" id="cd04187">
    <property type="entry name" value="DPM1_like_bac"/>
    <property type="match status" value="1"/>
</dbReference>
<dbReference type="Proteomes" id="UP000051783">
    <property type="component" value="Unassembled WGS sequence"/>
</dbReference>
<gene>
    <name evidence="3" type="ORF">IV64_GL000353</name>
</gene>
<dbReference type="InterPro" id="IPR029044">
    <property type="entry name" value="Nucleotide-diphossugar_trans"/>
</dbReference>
<dbReference type="GO" id="GO:0005886">
    <property type="term" value="C:plasma membrane"/>
    <property type="evidence" value="ECO:0007669"/>
    <property type="project" value="TreeGrafter"/>
</dbReference>
<dbReference type="SUPFAM" id="SSF53448">
    <property type="entry name" value="Nucleotide-diphospho-sugar transferases"/>
    <property type="match status" value="1"/>
</dbReference>
<keyword evidence="4" id="KW-1185">Reference proteome</keyword>
<protein>
    <submittedName>
        <fullName evidence="3">Glycosyltransferase</fullName>
    </submittedName>
</protein>
<dbReference type="Gene3D" id="3.90.550.10">
    <property type="entry name" value="Spore Coat Polysaccharide Biosynthesis Protein SpsA, Chain A"/>
    <property type="match status" value="1"/>
</dbReference>
<dbReference type="RefSeq" id="WP_057705163.1">
    <property type="nucleotide sequence ID" value="NZ_JQCL01000006.1"/>
</dbReference>
<sequence length="313" mass="35610">MKMMSLIVPCYNEEPTVPIFFDAVEKVFANNPDTFKDVRHEYLFINDGSSDATLTEFRKLHTAHPELVHYLSFSRNFGKEAGLAAGLQHANGDYVAVMDVDLQDPPELLPQMLSLLESGNYDCVGTMREDRKSEPAIRSFLSRSFYTVINKVSKVQIIPNARDYRLMTRQMVDAILELPEYNRFSKGIFNWVGFRTTYLKFKNAPRAAGETHWSFWQLFNYSIEAIVDFSDVPLKIATFTGGLFAFLSIIGMIIVIARKLLLGNSVSGWASVVTIMLFIGGIQLFCLGIIGNYIGKIYLETKHRPQYIIQEKK</sequence>
<keyword evidence="3" id="KW-0808">Transferase</keyword>
<name>A0A0R2MM07_9LACO</name>